<feature type="domain" description="Cytochrome c" evidence="13">
    <location>
        <begin position="29"/>
        <end position="132"/>
    </location>
</feature>
<dbReference type="GO" id="GO:0005506">
    <property type="term" value="F:iron ion binding"/>
    <property type="evidence" value="ECO:0007669"/>
    <property type="project" value="InterPro"/>
</dbReference>
<evidence type="ECO:0000256" key="7">
    <source>
        <dbReference type="ARBA" id="ARBA00023004"/>
    </source>
</evidence>
<feature type="binding site" description="covalent" evidence="9">
    <location>
        <position position="343"/>
    </location>
    <ligand>
        <name>heme c</name>
        <dbReference type="ChEBI" id="CHEBI:61717"/>
        <label>3</label>
    </ligand>
</feature>
<dbReference type="RefSeq" id="WP_050453754.1">
    <property type="nucleotide sequence ID" value="NZ_LFJJ01000065.1"/>
</dbReference>
<organism evidence="14 15">
    <name type="scientific">Candidatus Burkholderia verschuerenii</name>
    <dbReference type="NCBI Taxonomy" id="242163"/>
    <lineage>
        <taxon>Bacteria</taxon>
        <taxon>Pseudomonadati</taxon>
        <taxon>Pseudomonadota</taxon>
        <taxon>Betaproteobacteria</taxon>
        <taxon>Burkholderiales</taxon>
        <taxon>Burkholderiaceae</taxon>
        <taxon>Burkholderia</taxon>
    </lineage>
</organism>
<dbReference type="InterPro" id="IPR014353">
    <property type="entry name" value="Membr-bd_ADH_cyt_c"/>
</dbReference>
<proteinExistence type="predicted"/>
<dbReference type="SUPFAM" id="SSF46626">
    <property type="entry name" value="Cytochrome c"/>
    <property type="match status" value="3"/>
</dbReference>
<evidence type="ECO:0000256" key="6">
    <source>
        <dbReference type="ARBA" id="ARBA00022737"/>
    </source>
</evidence>
<comment type="subcellular location">
    <subcellularLocation>
        <location evidence="1">Cell membrane</location>
    </subcellularLocation>
</comment>
<dbReference type="InterPro" id="IPR009056">
    <property type="entry name" value="Cyt_c-like_dom"/>
</dbReference>
<dbReference type="GO" id="GO:0009055">
    <property type="term" value="F:electron transfer activity"/>
    <property type="evidence" value="ECO:0007669"/>
    <property type="project" value="InterPro"/>
</dbReference>
<dbReference type="InterPro" id="IPR036909">
    <property type="entry name" value="Cyt_c-like_dom_sf"/>
</dbReference>
<feature type="binding site" description="covalent" evidence="9">
    <location>
        <position position="43"/>
    </location>
    <ligand>
        <name>heme c</name>
        <dbReference type="ChEBI" id="CHEBI:61717"/>
        <label>1</label>
    </ligand>
</feature>
<feature type="binding site" description="covalent" evidence="9">
    <location>
        <position position="190"/>
    </location>
    <ligand>
        <name>heme c</name>
        <dbReference type="ChEBI" id="CHEBI:61717"/>
        <label>2</label>
    </ligand>
</feature>
<dbReference type="Pfam" id="PF00034">
    <property type="entry name" value="Cytochrom_C"/>
    <property type="match status" value="1"/>
</dbReference>
<dbReference type="InterPro" id="IPR051459">
    <property type="entry name" value="Cytochrome_c-type_DH"/>
</dbReference>
<feature type="binding site" description="covalent" evidence="9">
    <location>
        <position position="46"/>
    </location>
    <ligand>
        <name>heme c</name>
        <dbReference type="ChEBI" id="CHEBI:61717"/>
        <label>1</label>
    </ligand>
</feature>
<feature type="compositionally biased region" description="Basic and acidic residues" evidence="11">
    <location>
        <begin position="442"/>
        <end position="458"/>
    </location>
</feature>
<protein>
    <submittedName>
        <fullName evidence="14">Putative diheme cytochrome c-553</fullName>
    </submittedName>
</protein>
<evidence type="ECO:0000313" key="14">
    <source>
        <dbReference type="EMBL" id="KND60386.1"/>
    </source>
</evidence>
<evidence type="ECO:0000256" key="4">
    <source>
        <dbReference type="ARBA" id="ARBA00022723"/>
    </source>
</evidence>
<evidence type="ECO:0000256" key="3">
    <source>
        <dbReference type="ARBA" id="ARBA00022617"/>
    </source>
</evidence>
<evidence type="ECO:0000256" key="2">
    <source>
        <dbReference type="ARBA" id="ARBA00022475"/>
    </source>
</evidence>
<feature type="domain" description="Cytochrome c" evidence="13">
    <location>
        <begin position="175"/>
        <end position="284"/>
    </location>
</feature>
<sequence length="475" mass="50453">MKNIFRVCSGLLLAAFVSGAFAASADDAQLIARGRYLATAADCAGCHTAPQGKPFAGGYGIDSPFGQIWSSNITPSKTQGIGAYSERDFARAVREGVDANGRHLYPAMPYPSYAGIADDDMKALYAYFMHGVDAVDTATPDTTLPFPFSQRWLMAGWNLAFANGKPFVPDASKSAAFNRGHYLVEALGHCGACHTPRNFAFAEKPYLPLAGGQLGAWQTPNITSDPVSGIGGWTQAELVQYLRTGTVPGKAQAAGGMAEAVQASLQHLSDDDLNAIATYLKASKPVRNPVDVKPAYAYDGTHAGGYEAALRATNQGIGVNSTTPGFMKLTTGAQLYSGNCASCQPSGAGTSDGAFLSLTHNSTLGRHDADNLVMVILNGLHIQTGKDDRPMPAFADDLNDEPGRADRHVRDERVRQSRRQGRCATREGAARGRRQSGRRSRLRADRGSGDRAAGDLSDRAVVQVQTPAQVVLLTR</sequence>
<dbReference type="GO" id="GO:0020037">
    <property type="term" value="F:heme binding"/>
    <property type="evidence" value="ECO:0007669"/>
    <property type="project" value="InterPro"/>
</dbReference>
<evidence type="ECO:0000313" key="15">
    <source>
        <dbReference type="Proteomes" id="UP000036959"/>
    </source>
</evidence>
<evidence type="ECO:0000256" key="5">
    <source>
        <dbReference type="ARBA" id="ARBA00022729"/>
    </source>
</evidence>
<dbReference type="PANTHER" id="PTHR35008:SF8">
    <property type="entry name" value="ALCOHOL DEHYDROGENASE CYTOCHROME C SUBUNIT"/>
    <property type="match status" value="1"/>
</dbReference>
<dbReference type="PATRIC" id="fig|242163.4.peg.6198"/>
<evidence type="ECO:0000256" key="8">
    <source>
        <dbReference type="ARBA" id="ARBA00023136"/>
    </source>
</evidence>
<dbReference type="AlphaFoldDB" id="A0A0L0MDL2"/>
<evidence type="ECO:0000256" key="10">
    <source>
        <dbReference type="PROSITE-ProRule" id="PRU00433"/>
    </source>
</evidence>
<evidence type="ECO:0000256" key="11">
    <source>
        <dbReference type="SAM" id="MobiDB-lite"/>
    </source>
</evidence>
<feature type="binding site" description="covalent" evidence="9">
    <location>
        <position position="193"/>
    </location>
    <ligand>
        <name>heme c</name>
        <dbReference type="ChEBI" id="CHEBI:61717"/>
        <label>2</label>
    </ligand>
</feature>
<dbReference type="GO" id="GO:0005886">
    <property type="term" value="C:plasma membrane"/>
    <property type="evidence" value="ECO:0007669"/>
    <property type="project" value="UniProtKB-SubCell"/>
</dbReference>
<keyword evidence="15" id="KW-1185">Reference proteome</keyword>
<feature type="compositionally biased region" description="Basic residues" evidence="11">
    <location>
        <begin position="431"/>
        <end position="441"/>
    </location>
</feature>
<keyword evidence="4 10" id="KW-0479">Metal-binding</keyword>
<evidence type="ECO:0000256" key="12">
    <source>
        <dbReference type="SAM" id="SignalP"/>
    </source>
</evidence>
<dbReference type="EMBL" id="LFJJ01000065">
    <property type="protein sequence ID" value="KND60386.1"/>
    <property type="molecule type" value="Genomic_DNA"/>
</dbReference>
<dbReference type="GO" id="GO:0016614">
    <property type="term" value="F:oxidoreductase activity, acting on CH-OH group of donors"/>
    <property type="evidence" value="ECO:0007669"/>
    <property type="project" value="InterPro"/>
</dbReference>
<accession>A0A0L0MDL2</accession>
<evidence type="ECO:0000256" key="9">
    <source>
        <dbReference type="PIRSR" id="PIRSR000018-50"/>
    </source>
</evidence>
<keyword evidence="2" id="KW-1003">Cell membrane</keyword>
<keyword evidence="8" id="KW-0472">Membrane</keyword>
<name>A0A0L0MDL2_9BURK</name>
<evidence type="ECO:0000256" key="1">
    <source>
        <dbReference type="ARBA" id="ARBA00004236"/>
    </source>
</evidence>
<gene>
    <name evidence="14" type="ORF">BVER_02426</name>
</gene>
<feature type="chain" id="PRO_5005544274" evidence="12">
    <location>
        <begin position="23"/>
        <end position="475"/>
    </location>
</feature>
<dbReference type="PROSITE" id="PS51007">
    <property type="entry name" value="CYTC"/>
    <property type="match status" value="2"/>
</dbReference>
<dbReference type="Gene3D" id="1.10.760.10">
    <property type="entry name" value="Cytochrome c-like domain"/>
    <property type="match status" value="3"/>
</dbReference>
<dbReference type="PIRSF" id="PIRSF000018">
    <property type="entry name" value="Mb_ADH_cyt_c"/>
    <property type="match status" value="1"/>
</dbReference>
<feature type="compositionally biased region" description="Basic and acidic residues" evidence="11">
    <location>
        <begin position="401"/>
        <end position="415"/>
    </location>
</feature>
<keyword evidence="6" id="KW-0677">Repeat</keyword>
<keyword evidence="3 9" id="KW-0349">Heme</keyword>
<feature type="signal peptide" evidence="12">
    <location>
        <begin position="1"/>
        <end position="22"/>
    </location>
</feature>
<keyword evidence="5 12" id="KW-0732">Signal</keyword>
<comment type="caution">
    <text evidence="14">The sequence shown here is derived from an EMBL/GenBank/DDBJ whole genome shotgun (WGS) entry which is preliminary data.</text>
</comment>
<dbReference type="Proteomes" id="UP000036959">
    <property type="component" value="Unassembled WGS sequence"/>
</dbReference>
<feature type="binding site" description="covalent" evidence="9">
    <location>
        <position position="340"/>
    </location>
    <ligand>
        <name>heme c</name>
        <dbReference type="ChEBI" id="CHEBI:61717"/>
        <label>3</label>
    </ligand>
</feature>
<dbReference type="PANTHER" id="PTHR35008">
    <property type="entry name" value="BLL4482 PROTEIN-RELATED"/>
    <property type="match status" value="1"/>
</dbReference>
<feature type="region of interest" description="Disordered" evidence="11">
    <location>
        <begin position="385"/>
        <end position="458"/>
    </location>
</feature>
<keyword evidence="7 10" id="KW-0408">Iron</keyword>
<evidence type="ECO:0000259" key="13">
    <source>
        <dbReference type="PROSITE" id="PS51007"/>
    </source>
</evidence>
<comment type="cofactor">
    <cofactor evidence="9">
        <name>heme c</name>
        <dbReference type="ChEBI" id="CHEBI:61717"/>
    </cofactor>
    <text evidence="9">Binds 3 heme c groups covalently per subunit.</text>
</comment>
<reference evidence="15" key="1">
    <citation type="submission" date="2015-06" db="EMBL/GenBank/DDBJ databases">
        <title>Comparative genomics of Burkholderia leaf nodule symbionts.</title>
        <authorList>
            <person name="Carlier A."/>
            <person name="Eberl L."/>
            <person name="Pinto-Carbo M."/>
        </authorList>
    </citation>
    <scope>NUCLEOTIDE SEQUENCE [LARGE SCALE GENOMIC DNA]</scope>
    <source>
        <strain evidence="15">UZHbot4</strain>
    </source>
</reference>